<keyword evidence="7 11" id="KW-0548">Nucleotidyltransferase</keyword>
<sequence>MINKVSSVPYIINKELLEFVIFDKHKLLINCNEILEMERDIENMTKTQKLKLTSLKSKFNLQETILGVADFYKDFSKIYFPLRLDRRGRVYCDNNYLHYQSTELAKALLLFAEPSIISKRSLDSVKYLEYYGVNCFGKNKISNSSKTKWIKDNLENILDYDNGILLDKASNKLLFLAFCMEYRRYSEFINDENMYEFSTHLPIQLDATCNGFQHLALLSNESILFSELNLVSNGKLDEIARDFYNFFIYKLEIIFDGDPDNENYQRLRKFVFDRTYLKKAIMTIPYNVSRVNMTKYILENLTEVIRDKVGLWYGKSYDIYNLINYKDISILVSRIHNIINNDFEKIKRLMKYLRNIATIMTLLGLPIVWKLPHGLVVRQSYLETKSISITPFIYSKAKINIQITNKNKYDKNKQIRALMPNLIHSLDGSSLSLLYNKLDGIYNAPQFLCIHDCFGTTFDKVDTLKTILRSVYMDLYSYDQY</sequence>
<evidence type="ECO:0000256" key="1">
    <source>
        <dbReference type="ARBA" id="ARBA00004026"/>
    </source>
</evidence>
<reference evidence="13" key="1">
    <citation type="submission" date="2017-02" db="EMBL/GenBank/DDBJ databases">
        <title>SMRT sequencing of the wild medicinal fungus Ophiocordyceps sinensis mitochondrial genome reveals phylogenetic relationship and depicts a genome-wide modification map.</title>
        <authorList>
            <person name="Liu D."/>
            <person name="Kang X."/>
            <person name="Hu L."/>
        </authorList>
    </citation>
    <scope>NUCLEOTIDE SEQUENCE</scope>
</reference>
<feature type="domain" description="DNA-directed RNA polymerase C-terminal" evidence="12">
    <location>
        <begin position="124"/>
        <end position="479"/>
    </location>
</feature>
<dbReference type="PANTHER" id="PTHR10102">
    <property type="entry name" value="DNA-DIRECTED RNA POLYMERASE, MITOCHONDRIAL"/>
    <property type="match status" value="1"/>
</dbReference>
<dbReference type="EMBL" id="MH400233">
    <property type="protein sequence ID" value="QDH07217.1"/>
    <property type="molecule type" value="Genomic_DNA"/>
</dbReference>
<evidence type="ECO:0000256" key="3">
    <source>
        <dbReference type="ARBA" id="ARBA00009493"/>
    </source>
</evidence>
<dbReference type="EMBL" id="KY622006">
    <property type="protein sequence ID" value="ARF03416.1"/>
    <property type="molecule type" value="Genomic_DNA"/>
</dbReference>
<dbReference type="Pfam" id="PF00940">
    <property type="entry name" value="RNA_pol"/>
    <property type="match status" value="1"/>
</dbReference>
<accession>A0A1W5SY10</accession>
<dbReference type="GO" id="GO:0006390">
    <property type="term" value="P:mitochondrial transcription"/>
    <property type="evidence" value="ECO:0007669"/>
    <property type="project" value="TreeGrafter"/>
</dbReference>
<comment type="subcellular location">
    <subcellularLocation>
        <location evidence="2">Mitochondrion</location>
    </subcellularLocation>
</comment>
<proteinExistence type="inferred from homology"/>
<evidence type="ECO:0000256" key="7">
    <source>
        <dbReference type="ARBA" id="ARBA00022695"/>
    </source>
</evidence>
<dbReference type="GO" id="GO:0003899">
    <property type="term" value="F:DNA-directed RNA polymerase activity"/>
    <property type="evidence" value="ECO:0007669"/>
    <property type="project" value="UniProtKB-EC"/>
</dbReference>
<evidence type="ECO:0000313" key="14">
    <source>
        <dbReference type="EMBL" id="QDH07217.1"/>
    </source>
</evidence>
<dbReference type="RefSeq" id="YP_009364369.1">
    <property type="nucleotide sequence ID" value="NC_034659.1"/>
</dbReference>
<dbReference type="GeneID" id="32888826"/>
<dbReference type="InterPro" id="IPR002092">
    <property type="entry name" value="DNA-dir_Rpol_phage-type"/>
</dbReference>
<protein>
    <recommendedName>
        <fullName evidence="4 11">DNA-directed RNA polymerase</fullName>
        <ecNumber evidence="4 11">2.7.7.6</ecNumber>
    </recommendedName>
</protein>
<keyword evidence="6 11" id="KW-0808">Transferase</keyword>
<dbReference type="PANTHER" id="PTHR10102:SF0">
    <property type="entry name" value="DNA-DIRECTED RNA POLYMERASE, MITOCHONDRIAL"/>
    <property type="match status" value="1"/>
</dbReference>
<evidence type="ECO:0000256" key="9">
    <source>
        <dbReference type="ARBA" id="ARBA00023163"/>
    </source>
</evidence>
<dbReference type="PROSITE" id="PS00900">
    <property type="entry name" value="RNA_POL_PHAGE_1"/>
    <property type="match status" value="1"/>
</dbReference>
<evidence type="ECO:0000256" key="5">
    <source>
        <dbReference type="ARBA" id="ARBA00022478"/>
    </source>
</evidence>
<evidence type="ECO:0000256" key="8">
    <source>
        <dbReference type="ARBA" id="ARBA00023128"/>
    </source>
</evidence>
<name>A0A1W5SY10_9HYPO</name>
<dbReference type="AlphaFoldDB" id="A0A1W5SY10"/>
<evidence type="ECO:0000256" key="11">
    <source>
        <dbReference type="RuleBase" id="RU003805"/>
    </source>
</evidence>
<comment type="similarity">
    <text evidence="3 11">Belongs to the phage and mitochondrial RNA polymerase family.</text>
</comment>
<evidence type="ECO:0000256" key="10">
    <source>
        <dbReference type="ARBA" id="ARBA00048552"/>
    </source>
</evidence>
<organism evidence="13">
    <name type="scientific">Ophiocordyceps sinensis</name>
    <dbReference type="NCBI Taxonomy" id="72228"/>
    <lineage>
        <taxon>Eukaryota</taxon>
        <taxon>Fungi</taxon>
        <taxon>Dikarya</taxon>
        <taxon>Ascomycota</taxon>
        <taxon>Pezizomycotina</taxon>
        <taxon>Sordariomycetes</taxon>
        <taxon>Hypocreomycetidae</taxon>
        <taxon>Hypocreales</taxon>
        <taxon>Ophiocordycipitaceae</taxon>
        <taxon>Ophiocordyceps</taxon>
    </lineage>
</organism>
<evidence type="ECO:0000256" key="6">
    <source>
        <dbReference type="ARBA" id="ARBA00022679"/>
    </source>
</evidence>
<dbReference type="InterPro" id="IPR046950">
    <property type="entry name" value="DNA-dir_Rpol_C_phage-type"/>
</dbReference>
<dbReference type="Gene3D" id="1.10.287.280">
    <property type="match status" value="1"/>
</dbReference>
<evidence type="ECO:0000313" key="13">
    <source>
        <dbReference type="EMBL" id="ARF03416.1"/>
    </source>
</evidence>
<evidence type="ECO:0000256" key="2">
    <source>
        <dbReference type="ARBA" id="ARBA00004173"/>
    </source>
</evidence>
<keyword evidence="5 11" id="KW-0240">DNA-directed RNA polymerase</keyword>
<dbReference type="InterPro" id="IPR043502">
    <property type="entry name" value="DNA/RNA_pol_sf"/>
</dbReference>
<comment type="catalytic activity">
    <reaction evidence="10 11">
        <text>RNA(n) + a ribonucleoside 5'-triphosphate = RNA(n+1) + diphosphate</text>
        <dbReference type="Rhea" id="RHEA:21248"/>
        <dbReference type="Rhea" id="RHEA-COMP:14527"/>
        <dbReference type="Rhea" id="RHEA-COMP:17342"/>
        <dbReference type="ChEBI" id="CHEBI:33019"/>
        <dbReference type="ChEBI" id="CHEBI:61557"/>
        <dbReference type="ChEBI" id="CHEBI:140395"/>
        <dbReference type="EC" id="2.7.7.6"/>
    </reaction>
</comment>
<dbReference type="GO" id="GO:0001018">
    <property type="term" value="F:mitochondrial promoter sequence-specific DNA binding"/>
    <property type="evidence" value="ECO:0007669"/>
    <property type="project" value="TreeGrafter"/>
</dbReference>
<dbReference type="GO" id="GO:0034245">
    <property type="term" value="C:mitochondrial DNA-directed RNA polymerase complex"/>
    <property type="evidence" value="ECO:0007669"/>
    <property type="project" value="TreeGrafter"/>
</dbReference>
<geneLocation type="mitochondrion" evidence="13"/>
<reference evidence="14" key="2">
    <citation type="submission" date="2018-05" db="EMBL/GenBank/DDBJ databases">
        <authorList>
            <person name="Zhang Y."/>
        </authorList>
    </citation>
    <scope>NUCLEOTIDE SEQUENCE</scope>
</reference>
<dbReference type="SUPFAM" id="SSF56672">
    <property type="entry name" value="DNA/RNA polymerases"/>
    <property type="match status" value="1"/>
</dbReference>
<dbReference type="Gene3D" id="1.10.150.20">
    <property type="entry name" value="5' to 3' exonuclease, C-terminal subdomain"/>
    <property type="match status" value="1"/>
</dbReference>
<keyword evidence="8 13" id="KW-0496">Mitochondrion</keyword>
<keyword evidence="9 11" id="KW-0804">Transcription</keyword>
<dbReference type="EC" id="2.7.7.6" evidence="4 11"/>
<evidence type="ECO:0000259" key="12">
    <source>
        <dbReference type="Pfam" id="PF00940"/>
    </source>
</evidence>
<dbReference type="PROSITE" id="PS00489">
    <property type="entry name" value="RNA_POL_PHAGE_2"/>
    <property type="match status" value="1"/>
</dbReference>
<evidence type="ECO:0000256" key="4">
    <source>
        <dbReference type="ARBA" id="ARBA00012418"/>
    </source>
</evidence>
<gene>
    <name evidence="13" type="primary">orf481</name>
</gene>
<comment type="function">
    <text evidence="1 11">DNA-dependent RNA polymerase catalyzes the transcription of DNA into RNA using the four ribonucleoside triphosphates as substrates.</text>
</comment>